<dbReference type="InterPro" id="IPR051854">
    <property type="entry name" value="Rho-type_GAP"/>
</dbReference>
<evidence type="ECO:0000256" key="5">
    <source>
        <dbReference type="SAM" id="MobiDB-lite"/>
    </source>
</evidence>
<dbReference type="PANTHER" id="PTHR46075">
    <property type="entry name" value="CHIMERIN FAMILY MEMBER"/>
    <property type="match status" value="1"/>
</dbReference>
<dbReference type="PANTHER" id="PTHR46075:SF2">
    <property type="entry name" value="RHO GTPASE ACTIVATING PROTEIN AT 5A, ISOFORM A"/>
    <property type="match status" value="1"/>
</dbReference>
<feature type="coiled-coil region" evidence="4">
    <location>
        <begin position="299"/>
        <end position="361"/>
    </location>
</feature>
<feature type="compositionally biased region" description="Polar residues" evidence="5">
    <location>
        <begin position="106"/>
        <end position="118"/>
    </location>
</feature>
<sequence>MSFSLSDPDFALILNGINQSPKATLKEKAPEQPAQAAPVPAPNAPPASSSKPQIDLDDTPPGSPATDPISRSPPISNSAFFRAADGSNTSPVRTRLSPGNGAPTLRTRQPSAESTHSISGRLGPDSAFSEVVGLVADAKQGSKERVEVDVRLLSGIVAEVEELKEVISGLRNKYTGAKRTSQQYSEGLTVAGEEYDKEVALRHDLEAEISRLRAAVHSQTARLSVISGDERRQENMRRRSHDLANSLTGLERDISRLRAQRDMTLAEVEELQKRHSAGTEVGEAAELSQSLTHRLDTIKEQYREELEPLTAQREALQREIADLRETRDQFLEESTALAAKNEDLAELNAQLSRQVETMHENLARQRGPTVFPKRGHHPSNSPSLSSLATSATLQEVPEETARVVKVTKPDPQPIEAAPARRFKWYGYKSSKGPSVGGEPISSASISRPLALGLPGPGGLDRKLQRPSTEFGVREHSFQQHSSMRFARCDLCAEKMWGLQEVRCTSCGTVCHAKCAEKLPRSCAGSKSGVHDHMDGPLPPSMFGRELAEQASADRQDVPVIVTKSISAVEAVGMEYEGIYRKTGGSSQSKQIQQLFERGDYDAFDLADVEAFNDISSVTSTLKTYFRQLPNPLLTHALHESFVAAATIKDMSNRHTALTALLKELPKEHYNTLRALMLHLNRVTAASGNNLMTSQNLGVVFGPTLMRSSDPNREFGDMGGKAMCIQWMVENAASVFAEER</sequence>
<dbReference type="GeneID" id="77724985"/>
<dbReference type="SMART" id="SM00109">
    <property type="entry name" value="C1"/>
    <property type="match status" value="1"/>
</dbReference>
<comment type="caution">
    <text evidence="8">The sequence shown here is derived from an EMBL/GenBank/DDBJ whole genome shotgun (WGS) entry which is preliminary data.</text>
</comment>
<feature type="region of interest" description="Disordered" evidence="5">
    <location>
        <begin position="368"/>
        <end position="389"/>
    </location>
</feature>
<dbReference type="Proteomes" id="UP001164286">
    <property type="component" value="Unassembled WGS sequence"/>
</dbReference>
<feature type="domain" description="Rho-GAP" evidence="7">
    <location>
        <begin position="544"/>
        <end position="735"/>
    </location>
</feature>
<proteinExistence type="predicted"/>
<reference evidence="8" key="1">
    <citation type="journal article" date="2022" name="G3 (Bethesda)">
        <title>High quality genome of the basidiomycete yeast Dioszegia hungarica PDD-24b-2 isolated from cloud water.</title>
        <authorList>
            <person name="Jarrige D."/>
            <person name="Haridas S."/>
            <person name="Bleykasten-Grosshans C."/>
            <person name="Joly M."/>
            <person name="Nadalig T."/>
            <person name="Sancelme M."/>
            <person name="Vuilleumier S."/>
            <person name="Grigoriev I.V."/>
            <person name="Amato P."/>
            <person name="Bringel F."/>
        </authorList>
    </citation>
    <scope>NUCLEOTIDE SEQUENCE</scope>
    <source>
        <strain evidence="8">PDD-24b-2</strain>
    </source>
</reference>
<dbReference type="GO" id="GO:0046872">
    <property type="term" value="F:metal ion binding"/>
    <property type="evidence" value="ECO:0007669"/>
    <property type="project" value="UniProtKB-KW"/>
</dbReference>
<dbReference type="InterPro" id="IPR046349">
    <property type="entry name" value="C1-like_sf"/>
</dbReference>
<name>A0AA38H521_9TREE</name>
<gene>
    <name evidence="8" type="ORF">MKK02DRAFT_17415</name>
</gene>
<dbReference type="FunFam" id="1.10.555.10:FF:000043">
    <property type="entry name" value="Rho GTPase activator Rga"/>
    <property type="match status" value="1"/>
</dbReference>
<dbReference type="Gene3D" id="3.30.60.20">
    <property type="match status" value="1"/>
</dbReference>
<feature type="coiled-coil region" evidence="4">
    <location>
        <begin position="247"/>
        <end position="274"/>
    </location>
</feature>
<dbReference type="Gene3D" id="1.10.555.10">
    <property type="entry name" value="Rho GTPase activation protein"/>
    <property type="match status" value="1"/>
</dbReference>
<dbReference type="GO" id="GO:0005096">
    <property type="term" value="F:GTPase activator activity"/>
    <property type="evidence" value="ECO:0007669"/>
    <property type="project" value="UniProtKB-KW"/>
</dbReference>
<accession>A0AA38H521</accession>
<evidence type="ECO:0000256" key="1">
    <source>
        <dbReference type="ARBA" id="ARBA00022468"/>
    </source>
</evidence>
<keyword evidence="3" id="KW-0862">Zinc</keyword>
<dbReference type="EMBL" id="JAKWFO010000008">
    <property type="protein sequence ID" value="KAI9633965.1"/>
    <property type="molecule type" value="Genomic_DNA"/>
</dbReference>
<dbReference type="PROSITE" id="PS50238">
    <property type="entry name" value="RHOGAP"/>
    <property type="match status" value="1"/>
</dbReference>
<dbReference type="Pfam" id="PF00130">
    <property type="entry name" value="C1_1"/>
    <property type="match status" value="1"/>
</dbReference>
<dbReference type="InterPro" id="IPR002219">
    <property type="entry name" value="PKC_DAG/PE"/>
</dbReference>
<protein>
    <recommendedName>
        <fullName evidence="10">RhoGAP-domain-containing protein</fullName>
    </recommendedName>
</protein>
<keyword evidence="1" id="KW-0343">GTPase activation</keyword>
<dbReference type="CDD" id="cd00159">
    <property type="entry name" value="RhoGAP"/>
    <property type="match status" value="1"/>
</dbReference>
<dbReference type="AlphaFoldDB" id="A0AA38H521"/>
<feature type="region of interest" description="Disordered" evidence="5">
    <location>
        <begin position="22"/>
        <end position="123"/>
    </location>
</feature>
<dbReference type="PROSITE" id="PS50081">
    <property type="entry name" value="ZF_DAG_PE_2"/>
    <property type="match status" value="1"/>
</dbReference>
<evidence type="ECO:0000313" key="8">
    <source>
        <dbReference type="EMBL" id="KAI9633965.1"/>
    </source>
</evidence>
<feature type="domain" description="Phorbol-ester/DAG-type" evidence="6">
    <location>
        <begin position="474"/>
        <end position="522"/>
    </location>
</feature>
<organism evidence="8 9">
    <name type="scientific">Dioszegia hungarica</name>
    <dbReference type="NCBI Taxonomy" id="4972"/>
    <lineage>
        <taxon>Eukaryota</taxon>
        <taxon>Fungi</taxon>
        <taxon>Dikarya</taxon>
        <taxon>Basidiomycota</taxon>
        <taxon>Agaricomycotina</taxon>
        <taxon>Tremellomycetes</taxon>
        <taxon>Tremellales</taxon>
        <taxon>Bulleribasidiaceae</taxon>
        <taxon>Dioszegia</taxon>
    </lineage>
</organism>
<keyword evidence="4" id="KW-0175">Coiled coil</keyword>
<dbReference type="InterPro" id="IPR000198">
    <property type="entry name" value="RhoGAP_dom"/>
</dbReference>
<dbReference type="SMART" id="SM00324">
    <property type="entry name" value="RhoGAP"/>
    <property type="match status" value="1"/>
</dbReference>
<keyword evidence="2" id="KW-0479">Metal-binding</keyword>
<evidence type="ECO:0000313" key="9">
    <source>
        <dbReference type="Proteomes" id="UP001164286"/>
    </source>
</evidence>
<evidence type="ECO:0000256" key="4">
    <source>
        <dbReference type="SAM" id="Coils"/>
    </source>
</evidence>
<evidence type="ECO:0000256" key="2">
    <source>
        <dbReference type="ARBA" id="ARBA00022723"/>
    </source>
</evidence>
<evidence type="ECO:0000256" key="3">
    <source>
        <dbReference type="ARBA" id="ARBA00022833"/>
    </source>
</evidence>
<feature type="coiled-coil region" evidence="4">
    <location>
        <begin position="153"/>
        <end position="222"/>
    </location>
</feature>
<evidence type="ECO:0000259" key="7">
    <source>
        <dbReference type="PROSITE" id="PS50238"/>
    </source>
</evidence>
<dbReference type="Gene3D" id="1.10.287.1490">
    <property type="match status" value="1"/>
</dbReference>
<keyword evidence="9" id="KW-1185">Reference proteome</keyword>
<dbReference type="RefSeq" id="XP_052943742.1">
    <property type="nucleotide sequence ID" value="XM_053085784.1"/>
</dbReference>
<dbReference type="SUPFAM" id="SSF57889">
    <property type="entry name" value="Cysteine-rich domain"/>
    <property type="match status" value="1"/>
</dbReference>
<feature type="compositionally biased region" description="Low complexity" evidence="5">
    <location>
        <begin position="378"/>
        <end position="389"/>
    </location>
</feature>
<evidence type="ECO:0008006" key="10">
    <source>
        <dbReference type="Google" id="ProtNLM"/>
    </source>
</evidence>
<evidence type="ECO:0000259" key="6">
    <source>
        <dbReference type="PROSITE" id="PS50081"/>
    </source>
</evidence>
<dbReference type="GO" id="GO:0007165">
    <property type="term" value="P:signal transduction"/>
    <property type="evidence" value="ECO:0007669"/>
    <property type="project" value="InterPro"/>
</dbReference>
<dbReference type="SUPFAM" id="SSF48350">
    <property type="entry name" value="GTPase activation domain, GAP"/>
    <property type="match status" value="1"/>
</dbReference>
<dbReference type="PROSITE" id="PS00479">
    <property type="entry name" value="ZF_DAG_PE_1"/>
    <property type="match status" value="1"/>
</dbReference>
<dbReference type="Pfam" id="PF00620">
    <property type="entry name" value="RhoGAP"/>
    <property type="match status" value="1"/>
</dbReference>
<dbReference type="InterPro" id="IPR008936">
    <property type="entry name" value="Rho_GTPase_activation_prot"/>
</dbReference>